<evidence type="ECO:0000256" key="2">
    <source>
        <dbReference type="ARBA" id="ARBA00022649"/>
    </source>
</evidence>
<keyword evidence="2" id="KW-1277">Toxin-antitoxin system</keyword>
<organism evidence="9 10">
    <name type="scientific">Labrys wisconsinensis</name>
    <dbReference type="NCBI Taxonomy" id="425677"/>
    <lineage>
        <taxon>Bacteria</taxon>
        <taxon>Pseudomonadati</taxon>
        <taxon>Pseudomonadota</taxon>
        <taxon>Alphaproteobacteria</taxon>
        <taxon>Hyphomicrobiales</taxon>
        <taxon>Xanthobacteraceae</taxon>
        <taxon>Labrys</taxon>
    </lineage>
</organism>
<evidence type="ECO:0000313" key="9">
    <source>
        <dbReference type="EMBL" id="MDQ0471614.1"/>
    </source>
</evidence>
<dbReference type="CDD" id="cd18746">
    <property type="entry name" value="PIN_VapC4-5_FitB-like"/>
    <property type="match status" value="1"/>
</dbReference>
<dbReference type="SUPFAM" id="SSF88723">
    <property type="entry name" value="PIN domain-like"/>
    <property type="match status" value="1"/>
</dbReference>
<dbReference type="RefSeq" id="WP_307277074.1">
    <property type="nucleotide sequence ID" value="NZ_JAUSVX010000009.1"/>
</dbReference>
<name>A0ABU0JEA6_9HYPH</name>
<dbReference type="Pfam" id="PF01850">
    <property type="entry name" value="PIN"/>
    <property type="match status" value="1"/>
</dbReference>
<evidence type="ECO:0000256" key="7">
    <source>
        <dbReference type="ARBA" id="ARBA00038093"/>
    </source>
</evidence>
<reference evidence="9 10" key="1">
    <citation type="submission" date="2023-07" db="EMBL/GenBank/DDBJ databases">
        <title>Genomic Encyclopedia of Type Strains, Phase IV (KMG-IV): sequencing the most valuable type-strain genomes for metagenomic binning, comparative biology and taxonomic classification.</title>
        <authorList>
            <person name="Goeker M."/>
        </authorList>
    </citation>
    <scope>NUCLEOTIDE SEQUENCE [LARGE SCALE GENOMIC DNA]</scope>
    <source>
        <strain evidence="9 10">DSM 19619</strain>
    </source>
</reference>
<dbReference type="InterPro" id="IPR002716">
    <property type="entry name" value="PIN_dom"/>
</dbReference>
<dbReference type="InterPro" id="IPR050556">
    <property type="entry name" value="Type_II_TA_system_RNase"/>
</dbReference>
<evidence type="ECO:0000256" key="4">
    <source>
        <dbReference type="ARBA" id="ARBA00022723"/>
    </source>
</evidence>
<evidence type="ECO:0000256" key="6">
    <source>
        <dbReference type="ARBA" id="ARBA00022842"/>
    </source>
</evidence>
<dbReference type="PANTHER" id="PTHR33653">
    <property type="entry name" value="RIBONUCLEASE VAPC2"/>
    <property type="match status" value="1"/>
</dbReference>
<comment type="caution">
    <text evidence="9">The sequence shown here is derived from an EMBL/GenBank/DDBJ whole genome shotgun (WGS) entry which is preliminary data.</text>
</comment>
<accession>A0ABU0JEA6</accession>
<evidence type="ECO:0000256" key="1">
    <source>
        <dbReference type="ARBA" id="ARBA00001946"/>
    </source>
</evidence>
<evidence type="ECO:0000256" key="3">
    <source>
        <dbReference type="ARBA" id="ARBA00022722"/>
    </source>
</evidence>
<feature type="domain" description="PIN" evidence="8">
    <location>
        <begin position="3"/>
        <end position="121"/>
    </location>
</feature>
<sequence length="144" mass="15760">MKYLLDTNVFRELGKTVPHEHVGAWLDTIDDAELAISALTVREVAKGVTKLAFSKPGVADQIATRTSAIFDALEGRILSVDRQVARVWGEALAQSEKHVDDTGFAATALVHGLILVTRNTKDLAWRGVQILNPYKSPPERLSAK</sequence>
<proteinExistence type="inferred from homology"/>
<gene>
    <name evidence="9" type="ORF">QO011_004639</name>
</gene>
<dbReference type="Proteomes" id="UP001242480">
    <property type="component" value="Unassembled WGS sequence"/>
</dbReference>
<comment type="similarity">
    <text evidence="7">Belongs to the PINc/VapC protein family.</text>
</comment>
<evidence type="ECO:0000259" key="8">
    <source>
        <dbReference type="Pfam" id="PF01850"/>
    </source>
</evidence>
<comment type="cofactor">
    <cofactor evidence="1">
        <name>Mg(2+)</name>
        <dbReference type="ChEBI" id="CHEBI:18420"/>
    </cofactor>
</comment>
<dbReference type="PANTHER" id="PTHR33653:SF1">
    <property type="entry name" value="RIBONUCLEASE VAPC2"/>
    <property type="match status" value="1"/>
</dbReference>
<keyword evidence="3" id="KW-0540">Nuclease</keyword>
<keyword evidence="4" id="KW-0479">Metal-binding</keyword>
<evidence type="ECO:0000256" key="5">
    <source>
        <dbReference type="ARBA" id="ARBA00022801"/>
    </source>
</evidence>
<evidence type="ECO:0000313" key="10">
    <source>
        <dbReference type="Proteomes" id="UP001242480"/>
    </source>
</evidence>
<dbReference type="Gene3D" id="3.40.50.1010">
    <property type="entry name" value="5'-nuclease"/>
    <property type="match status" value="1"/>
</dbReference>
<keyword evidence="6" id="KW-0460">Magnesium</keyword>
<dbReference type="InterPro" id="IPR029060">
    <property type="entry name" value="PIN-like_dom_sf"/>
</dbReference>
<keyword evidence="5" id="KW-0378">Hydrolase</keyword>
<dbReference type="EMBL" id="JAUSVX010000009">
    <property type="protein sequence ID" value="MDQ0471614.1"/>
    <property type="molecule type" value="Genomic_DNA"/>
</dbReference>
<keyword evidence="10" id="KW-1185">Reference proteome</keyword>
<protein>
    <submittedName>
        <fullName evidence="9">Nucleic acid-binding protein</fullName>
    </submittedName>
</protein>